<dbReference type="STRING" id="310782.SAMN05216499_11777"/>
<evidence type="ECO:0000313" key="9">
    <source>
        <dbReference type="Proteomes" id="UP000184111"/>
    </source>
</evidence>
<dbReference type="InterPro" id="IPR036259">
    <property type="entry name" value="MFS_trans_sf"/>
</dbReference>
<evidence type="ECO:0000313" key="8">
    <source>
        <dbReference type="EMBL" id="SHM96951.1"/>
    </source>
</evidence>
<proteinExistence type="predicted"/>
<dbReference type="InterPro" id="IPR050171">
    <property type="entry name" value="MFS_Transporters"/>
</dbReference>
<keyword evidence="4 7" id="KW-0812">Transmembrane</keyword>
<evidence type="ECO:0000256" key="2">
    <source>
        <dbReference type="ARBA" id="ARBA00022448"/>
    </source>
</evidence>
<feature type="transmembrane region" description="Helical" evidence="7">
    <location>
        <begin position="372"/>
        <end position="390"/>
    </location>
</feature>
<keyword evidence="5 7" id="KW-1133">Transmembrane helix</keyword>
<dbReference type="Proteomes" id="UP000184111">
    <property type="component" value="Unassembled WGS sequence"/>
</dbReference>
<gene>
    <name evidence="8" type="ORF">SAMN05216499_11777</name>
</gene>
<dbReference type="AlphaFoldDB" id="A0A1M7N0H6"/>
<dbReference type="PANTHER" id="PTHR23517">
    <property type="entry name" value="RESISTANCE PROTEIN MDTM, PUTATIVE-RELATED-RELATED"/>
    <property type="match status" value="1"/>
</dbReference>
<dbReference type="Pfam" id="PF07690">
    <property type="entry name" value="MFS_1"/>
    <property type="match status" value="1"/>
</dbReference>
<dbReference type="OrthoDB" id="3364748at2"/>
<dbReference type="EMBL" id="FRBI01000017">
    <property type="protein sequence ID" value="SHM96951.1"/>
    <property type="molecule type" value="Genomic_DNA"/>
</dbReference>
<evidence type="ECO:0000256" key="5">
    <source>
        <dbReference type="ARBA" id="ARBA00022989"/>
    </source>
</evidence>
<accession>A0A1M7N0H6</accession>
<dbReference type="InterPro" id="IPR011701">
    <property type="entry name" value="MFS"/>
</dbReference>
<feature type="transmembrane region" description="Helical" evidence="7">
    <location>
        <begin position="305"/>
        <end position="333"/>
    </location>
</feature>
<feature type="transmembrane region" description="Helical" evidence="7">
    <location>
        <begin position="217"/>
        <end position="240"/>
    </location>
</feature>
<protein>
    <submittedName>
        <fullName evidence="8">Major Facilitator Superfamily protein</fullName>
    </submittedName>
</protein>
<evidence type="ECO:0000256" key="4">
    <source>
        <dbReference type="ARBA" id="ARBA00022692"/>
    </source>
</evidence>
<sequence>MTTTVPRDLVQASGGPRYAVAVAVDALGTGMLRPFLLLYGIRVLGLSATTTGIAMTAGIVTGLGCTPALGRWLDRGARSDAVAAAMLVRVVGVALLLAAPGGNPGMFAAAALFLGIGNQAWPAAHAALVATVSSGRTRDAALAAARSVRNAGMGVGALVATACLAGGTPALRALAAATAVGYLTAAVLAWSVHVSAAPPTRPASSAPDAPAPSMSAVLPANVVFAFCLNVPEVALPLVLATQVRASPVWSAGIFVVNTVLVVALQVGVTVRMSRFPRHLTLMTAGVILTLSYLGFLLASPLRHGLAAPAITVVSVLCTLGEILYAGSATALVAATAPPHALGRALARLQLSTGLGLAISPAVMTALAAHGPAALWGSLAAATLLAATAVGRQGGRGRRESVTAAVGPAAVGPAAVRSRRTVPPE</sequence>
<keyword evidence="6 7" id="KW-0472">Membrane</keyword>
<keyword evidence="3" id="KW-1003">Cell membrane</keyword>
<evidence type="ECO:0000256" key="1">
    <source>
        <dbReference type="ARBA" id="ARBA00004651"/>
    </source>
</evidence>
<feature type="transmembrane region" description="Helical" evidence="7">
    <location>
        <begin position="151"/>
        <end position="168"/>
    </location>
</feature>
<evidence type="ECO:0000256" key="3">
    <source>
        <dbReference type="ARBA" id="ARBA00022475"/>
    </source>
</evidence>
<feature type="transmembrane region" description="Helical" evidence="7">
    <location>
        <begin position="105"/>
        <end position="130"/>
    </location>
</feature>
<dbReference type="Gene3D" id="1.20.1250.20">
    <property type="entry name" value="MFS general substrate transporter like domains"/>
    <property type="match status" value="1"/>
</dbReference>
<dbReference type="RefSeq" id="WP_073501030.1">
    <property type="nucleotide sequence ID" value="NZ_FRBI01000017.1"/>
</dbReference>
<feature type="transmembrane region" description="Helical" evidence="7">
    <location>
        <begin position="279"/>
        <end position="299"/>
    </location>
</feature>
<evidence type="ECO:0000256" key="7">
    <source>
        <dbReference type="SAM" id="Phobius"/>
    </source>
</evidence>
<dbReference type="PANTHER" id="PTHR23517:SF2">
    <property type="entry name" value="MULTIDRUG RESISTANCE PROTEIN MDTH"/>
    <property type="match status" value="1"/>
</dbReference>
<comment type="subcellular location">
    <subcellularLocation>
        <location evidence="1">Cell membrane</location>
        <topology evidence="1">Multi-pass membrane protein</topology>
    </subcellularLocation>
</comment>
<dbReference type="GO" id="GO:0005886">
    <property type="term" value="C:plasma membrane"/>
    <property type="evidence" value="ECO:0007669"/>
    <property type="project" value="UniProtKB-SubCell"/>
</dbReference>
<keyword evidence="9" id="KW-1185">Reference proteome</keyword>
<keyword evidence="2" id="KW-0813">Transport</keyword>
<feature type="transmembrane region" description="Helical" evidence="7">
    <location>
        <begin position="174"/>
        <end position="196"/>
    </location>
</feature>
<name>A0A1M7N0H6_9ACTN</name>
<evidence type="ECO:0000256" key="6">
    <source>
        <dbReference type="ARBA" id="ARBA00023136"/>
    </source>
</evidence>
<reference evidence="8 9" key="1">
    <citation type="submission" date="2016-11" db="EMBL/GenBank/DDBJ databases">
        <authorList>
            <person name="Jaros S."/>
            <person name="Januszkiewicz K."/>
            <person name="Wedrychowicz H."/>
        </authorList>
    </citation>
    <scope>NUCLEOTIDE SEQUENCE [LARGE SCALE GENOMIC DNA]</scope>
    <source>
        <strain evidence="8 9">CGMCC 4.2025</strain>
    </source>
</reference>
<organism evidence="8 9">
    <name type="scientific">Actinacidiphila paucisporea</name>
    <dbReference type="NCBI Taxonomy" id="310782"/>
    <lineage>
        <taxon>Bacteria</taxon>
        <taxon>Bacillati</taxon>
        <taxon>Actinomycetota</taxon>
        <taxon>Actinomycetes</taxon>
        <taxon>Kitasatosporales</taxon>
        <taxon>Streptomycetaceae</taxon>
        <taxon>Actinacidiphila</taxon>
    </lineage>
</organism>
<feature type="transmembrane region" description="Helical" evidence="7">
    <location>
        <begin position="36"/>
        <end position="69"/>
    </location>
</feature>
<dbReference type="SUPFAM" id="SSF103473">
    <property type="entry name" value="MFS general substrate transporter"/>
    <property type="match status" value="1"/>
</dbReference>
<feature type="transmembrane region" description="Helical" evidence="7">
    <location>
        <begin position="246"/>
        <end position="267"/>
    </location>
</feature>
<dbReference type="GO" id="GO:0022857">
    <property type="term" value="F:transmembrane transporter activity"/>
    <property type="evidence" value="ECO:0007669"/>
    <property type="project" value="InterPro"/>
</dbReference>